<keyword evidence="2" id="KW-1185">Reference proteome</keyword>
<name>A0ABV5ACH1_9BACL</name>
<gene>
    <name evidence="1" type="ORF">KKP3000_003288</name>
</gene>
<dbReference type="SUPFAM" id="SSF46548">
    <property type="entry name" value="alpha-helical ferredoxin"/>
    <property type="match status" value="1"/>
</dbReference>
<dbReference type="EMBL" id="JBDXSU010000004">
    <property type="protein sequence ID" value="MFB5189897.1"/>
    <property type="molecule type" value="Genomic_DNA"/>
</dbReference>
<dbReference type="Proteomes" id="UP001579974">
    <property type="component" value="Unassembled WGS sequence"/>
</dbReference>
<comment type="caution">
    <text evidence="1">The sequence shown here is derived from an EMBL/GenBank/DDBJ whole genome shotgun (WGS) entry which is preliminary data.</text>
</comment>
<dbReference type="RefSeq" id="WP_368780745.1">
    <property type="nucleotide sequence ID" value="NZ_CP162940.1"/>
</dbReference>
<proteinExistence type="predicted"/>
<evidence type="ECO:0008006" key="3">
    <source>
        <dbReference type="Google" id="ProtNLM"/>
    </source>
</evidence>
<evidence type="ECO:0000313" key="2">
    <source>
        <dbReference type="Proteomes" id="UP001579974"/>
    </source>
</evidence>
<protein>
    <recommendedName>
        <fullName evidence="3">4Fe-4S ferredoxin-type domain-containing protein</fullName>
    </recommendedName>
</protein>
<reference evidence="1 2" key="1">
    <citation type="journal article" date="2024" name="Int. J. Mol. Sci.">
        <title>Exploration of Alicyclobacillus spp. Genome in Search of Antibiotic Resistance.</title>
        <authorList>
            <person name="Bucka-Kolendo J."/>
            <person name="Kiousi D.E."/>
            <person name="Dekowska A."/>
            <person name="Mikolajczuk-Szczyrba A."/>
            <person name="Karadedos D.M."/>
            <person name="Michael P."/>
            <person name="Galanis A."/>
            <person name="Sokolowska B."/>
        </authorList>
    </citation>
    <scope>NUCLEOTIDE SEQUENCE [LARGE SCALE GENOMIC DNA]</scope>
    <source>
        <strain evidence="1 2">KKP 3000</strain>
    </source>
</reference>
<organism evidence="1 2">
    <name type="scientific">Alicyclobacillus fastidiosus</name>
    <dbReference type="NCBI Taxonomy" id="392011"/>
    <lineage>
        <taxon>Bacteria</taxon>
        <taxon>Bacillati</taxon>
        <taxon>Bacillota</taxon>
        <taxon>Bacilli</taxon>
        <taxon>Bacillales</taxon>
        <taxon>Alicyclobacillaceae</taxon>
        <taxon>Alicyclobacillus</taxon>
    </lineage>
</organism>
<evidence type="ECO:0000313" key="1">
    <source>
        <dbReference type="EMBL" id="MFB5189897.1"/>
    </source>
</evidence>
<sequence length="82" mass="9272">MAPAKKAKHSDSPRQKQWPLVTSSVCDACPIRCPAGVRYMETVSHSKKAARGVVCKRTLFEERIKHGLPPFEKVVRLWKANQ</sequence>
<accession>A0ABV5ACH1</accession>